<accession>A0A0M3HWX3</accession>
<protein>
    <submittedName>
        <fullName evidence="3">EF-hand domain-containing protein</fullName>
    </submittedName>
</protein>
<dbReference type="Proteomes" id="UP000036681">
    <property type="component" value="Unplaced"/>
</dbReference>
<feature type="region of interest" description="Disordered" evidence="1">
    <location>
        <begin position="1"/>
        <end position="89"/>
    </location>
</feature>
<sequence>MADIERNGGVRQVVPYQQQSGSRPTSSDQYDAPANGSGQSGVTASQDHVFDADKDGQGDVAPNLQCANDGHKQRSKRCVSESGTRPRRP</sequence>
<feature type="compositionally biased region" description="Polar residues" evidence="1">
    <location>
        <begin position="15"/>
        <end position="29"/>
    </location>
</feature>
<proteinExistence type="predicted"/>
<evidence type="ECO:0000313" key="3">
    <source>
        <dbReference type="WBParaSite" id="ALUE_0000771601-mRNA-1"/>
    </source>
</evidence>
<keyword evidence="2" id="KW-1185">Reference proteome</keyword>
<reference evidence="3" key="1">
    <citation type="submission" date="2017-02" db="UniProtKB">
        <authorList>
            <consortium name="WormBaseParasite"/>
        </authorList>
    </citation>
    <scope>IDENTIFICATION</scope>
</reference>
<feature type="compositionally biased region" description="Basic and acidic residues" evidence="1">
    <location>
        <begin position="48"/>
        <end position="57"/>
    </location>
</feature>
<feature type="compositionally biased region" description="Polar residues" evidence="1">
    <location>
        <begin position="36"/>
        <end position="46"/>
    </location>
</feature>
<dbReference type="AlphaFoldDB" id="A0A0M3HWX3"/>
<evidence type="ECO:0000313" key="2">
    <source>
        <dbReference type="Proteomes" id="UP000036681"/>
    </source>
</evidence>
<organism evidence="2 3">
    <name type="scientific">Ascaris lumbricoides</name>
    <name type="common">Giant roundworm</name>
    <dbReference type="NCBI Taxonomy" id="6252"/>
    <lineage>
        <taxon>Eukaryota</taxon>
        <taxon>Metazoa</taxon>
        <taxon>Ecdysozoa</taxon>
        <taxon>Nematoda</taxon>
        <taxon>Chromadorea</taxon>
        <taxon>Rhabditida</taxon>
        <taxon>Spirurina</taxon>
        <taxon>Ascaridomorpha</taxon>
        <taxon>Ascaridoidea</taxon>
        <taxon>Ascarididae</taxon>
        <taxon>Ascaris</taxon>
    </lineage>
</organism>
<dbReference type="WBParaSite" id="ALUE_0000771601-mRNA-1">
    <property type="protein sequence ID" value="ALUE_0000771601-mRNA-1"/>
    <property type="gene ID" value="ALUE_0000771601"/>
</dbReference>
<name>A0A0M3HWX3_ASCLU</name>
<evidence type="ECO:0000256" key="1">
    <source>
        <dbReference type="SAM" id="MobiDB-lite"/>
    </source>
</evidence>